<dbReference type="Proteomes" id="UP000784294">
    <property type="component" value="Unassembled WGS sequence"/>
</dbReference>
<proteinExistence type="predicted"/>
<evidence type="ECO:0000313" key="1">
    <source>
        <dbReference type="EMBL" id="VEL20221.1"/>
    </source>
</evidence>
<dbReference type="EMBL" id="CAAALY010045365">
    <property type="protein sequence ID" value="VEL20221.1"/>
    <property type="molecule type" value="Genomic_DNA"/>
</dbReference>
<accession>A0A3S5BDD1</accession>
<evidence type="ECO:0000313" key="2">
    <source>
        <dbReference type="Proteomes" id="UP000784294"/>
    </source>
</evidence>
<comment type="caution">
    <text evidence="1">The sequence shown here is derived from an EMBL/GenBank/DDBJ whole genome shotgun (WGS) entry which is preliminary data.</text>
</comment>
<protein>
    <submittedName>
        <fullName evidence="1">Uncharacterized protein</fullName>
    </submittedName>
</protein>
<gene>
    <name evidence="1" type="ORF">PXEA_LOCUS13661</name>
</gene>
<sequence>MRILYGFHESRSQDVLGSALDTMLISSMHHPITRRHHYATDLDSTERDGRCDRHCSLGVNETVQKT</sequence>
<name>A0A3S5BDD1_9PLAT</name>
<dbReference type="AlphaFoldDB" id="A0A3S5BDD1"/>
<organism evidence="1 2">
    <name type="scientific">Protopolystoma xenopodis</name>
    <dbReference type="NCBI Taxonomy" id="117903"/>
    <lineage>
        <taxon>Eukaryota</taxon>
        <taxon>Metazoa</taxon>
        <taxon>Spiralia</taxon>
        <taxon>Lophotrochozoa</taxon>
        <taxon>Platyhelminthes</taxon>
        <taxon>Monogenea</taxon>
        <taxon>Polyopisthocotylea</taxon>
        <taxon>Polystomatidea</taxon>
        <taxon>Polystomatidae</taxon>
        <taxon>Protopolystoma</taxon>
    </lineage>
</organism>
<keyword evidence="2" id="KW-1185">Reference proteome</keyword>
<reference evidence="1" key="1">
    <citation type="submission" date="2018-11" db="EMBL/GenBank/DDBJ databases">
        <authorList>
            <consortium name="Pathogen Informatics"/>
        </authorList>
    </citation>
    <scope>NUCLEOTIDE SEQUENCE</scope>
</reference>